<keyword evidence="1" id="KW-0472">Membrane</keyword>
<gene>
    <name evidence="2" type="ORF">MR241_00745</name>
</gene>
<dbReference type="InterPro" id="IPR019074">
    <property type="entry name" value="YabQ"/>
</dbReference>
<proteinExistence type="predicted"/>
<keyword evidence="1" id="KW-1133">Transmembrane helix</keyword>
<feature type="transmembrane region" description="Helical" evidence="1">
    <location>
        <begin position="13"/>
        <end position="31"/>
    </location>
</feature>
<feature type="transmembrane region" description="Helical" evidence="1">
    <location>
        <begin position="56"/>
        <end position="78"/>
    </location>
</feature>
<accession>A0AAE3FED7</accession>
<evidence type="ECO:0000313" key="2">
    <source>
        <dbReference type="EMBL" id="MCI5754806.1"/>
    </source>
</evidence>
<evidence type="ECO:0000313" key="3">
    <source>
        <dbReference type="Proteomes" id="UP001139365"/>
    </source>
</evidence>
<dbReference type="Proteomes" id="UP001139365">
    <property type="component" value="Unassembled WGS sequence"/>
</dbReference>
<reference evidence="2 3" key="1">
    <citation type="submission" date="2022-03" db="EMBL/GenBank/DDBJ databases">
        <title>Metagenome-assembled genomes from swine fecal metagenomes.</title>
        <authorList>
            <person name="Holman D.B."/>
            <person name="Kommadath A."/>
        </authorList>
    </citation>
    <scope>NUCLEOTIDE SEQUENCE [LARGE SCALE GENOMIC DNA]</scope>
    <source>
        <strain evidence="2">SUG147</strain>
    </source>
</reference>
<comment type="caution">
    <text evidence="2">The sequence shown here is derived from an EMBL/GenBank/DDBJ whole genome shotgun (WGS) entry which is preliminary data.</text>
</comment>
<evidence type="ECO:0000256" key="1">
    <source>
        <dbReference type="SAM" id="Phobius"/>
    </source>
</evidence>
<sequence length="185" mass="20720">MLIPVSREIFLPVIVWSLALGIISGAVYDIFRIRRAAFRIPGTRFLRGGKGRADTVLTFFEDILFSLFCTSVFILIAYRLSFGLPRWYSAAAYAGGFFLYRETVGVLVMRSAEAIIRALCRAVLFVYRRAICPAYGFIARHIGSFAGKISSRRRAAYTAKYEKHLVLSFTLPESSPPGSGNERKS</sequence>
<name>A0AAE3FED7_9BACT</name>
<dbReference type="NCBIfam" id="TIGR02893">
    <property type="entry name" value="spore_yabQ"/>
    <property type="match status" value="1"/>
</dbReference>
<dbReference type="AlphaFoldDB" id="A0AAE3FED7"/>
<protein>
    <submittedName>
        <fullName evidence="2">Spore cortex biosynthesis protein YabQ</fullName>
    </submittedName>
</protein>
<organism evidence="2 3">
    <name type="scientific">Candidatus Colimorpha enterica</name>
    <dbReference type="NCBI Taxonomy" id="3083063"/>
    <lineage>
        <taxon>Bacteria</taxon>
        <taxon>Pseudomonadati</taxon>
        <taxon>Bacteroidota</taxon>
        <taxon>Bacteroidia</taxon>
        <taxon>Bacteroidales</taxon>
        <taxon>Candidatus Colimorpha</taxon>
    </lineage>
</organism>
<keyword evidence="1" id="KW-0812">Transmembrane</keyword>
<dbReference type="Pfam" id="PF09578">
    <property type="entry name" value="Spore_YabQ"/>
    <property type="match status" value="1"/>
</dbReference>
<dbReference type="EMBL" id="JALEMU010000017">
    <property type="protein sequence ID" value="MCI5754806.1"/>
    <property type="molecule type" value="Genomic_DNA"/>
</dbReference>